<dbReference type="InterPro" id="IPR036263">
    <property type="entry name" value="Chorismate_II_sf"/>
</dbReference>
<sequence>MAPRLVFSVCWFLLLLLLSSVCGGRRLRGESTALTLESVRKFLTREEDSIVFSLIERAKYPRNAPAYDPSYLGSPAKFHGLSLVELFVRETEAVQAKAGRYENPVEIPFFPRHMTSTLAPPYDFPNELHAAAAAVNVSGTIWREYLDGWLPQITSQGDDGNYAPTAAADLVCLQVRRSEVNCAYRKHEKRKLIRLRQALSRRIHYGRYVAEAKYRDAPQDYNTAIRAQDRDALMKLLTFEGQEDAVKRRVEEKAKVFGQDVTLGKRADGGGNATDYKVDPVVVYRLYGDWVIPMTKMVQVEYLLRRLD</sequence>
<dbReference type="SUPFAM" id="SSF48600">
    <property type="entry name" value="Chorismate mutase II"/>
    <property type="match status" value="1"/>
</dbReference>
<dbReference type="InterPro" id="IPR037039">
    <property type="entry name" value="CM_AroQ_sf_eucaryotic"/>
</dbReference>
<dbReference type="PANTHER" id="PTHR21145">
    <property type="entry name" value="CHORISMATE MUTASE"/>
    <property type="match status" value="1"/>
</dbReference>
<evidence type="ECO:0000256" key="2">
    <source>
        <dbReference type="ARBA" id="ARBA00012404"/>
    </source>
</evidence>
<dbReference type="EC" id="5.4.99.5" evidence="2 4"/>
<dbReference type="PANTHER" id="PTHR21145:SF10">
    <property type="entry name" value="CHORISMATE MUTASE"/>
    <property type="match status" value="1"/>
</dbReference>
<comment type="catalytic activity">
    <reaction evidence="1 4">
        <text>chorismate = prephenate</text>
        <dbReference type="Rhea" id="RHEA:13897"/>
        <dbReference type="ChEBI" id="CHEBI:29748"/>
        <dbReference type="ChEBI" id="CHEBI:29934"/>
        <dbReference type="EC" id="5.4.99.5"/>
    </reaction>
</comment>
<evidence type="ECO:0000256" key="1">
    <source>
        <dbReference type="ARBA" id="ARBA00000824"/>
    </source>
</evidence>
<keyword evidence="5" id="KW-0732">Signal</keyword>
<evidence type="ECO:0000256" key="5">
    <source>
        <dbReference type="SAM" id="SignalP"/>
    </source>
</evidence>
<dbReference type="AlphaFoldDB" id="A0A9E7HR88"/>
<reference evidence="6" key="1">
    <citation type="submission" date="2022-05" db="EMBL/GenBank/DDBJ databases">
        <title>The Musa troglodytarum L. genome provides insights into the mechanism of non-climacteric behaviour and enrichment of carotenoids.</title>
        <authorList>
            <person name="Wang J."/>
        </authorList>
    </citation>
    <scope>NUCLEOTIDE SEQUENCE</scope>
    <source>
        <tissue evidence="6">Leaf</tissue>
    </source>
</reference>
<dbReference type="Gene3D" id="1.10.590.10">
    <property type="entry name" value="Chorismate mutase, AroQ class superfamily, eukaryotic"/>
    <property type="match status" value="2"/>
</dbReference>
<dbReference type="PROSITE" id="PS51169">
    <property type="entry name" value="CHORISMATE_MUT_3"/>
    <property type="match status" value="1"/>
</dbReference>
<protein>
    <recommendedName>
        <fullName evidence="2 4">Chorismate mutase</fullName>
        <ecNumber evidence="2 4">5.4.99.5</ecNumber>
    </recommendedName>
</protein>
<dbReference type="GO" id="GO:0004106">
    <property type="term" value="F:chorismate mutase activity"/>
    <property type="evidence" value="ECO:0007669"/>
    <property type="project" value="UniProtKB-UniRule"/>
</dbReference>
<dbReference type="PIRSF" id="PIRSF017318">
    <property type="entry name" value="Chor_mut_AroQ_eu"/>
    <property type="match status" value="1"/>
</dbReference>
<evidence type="ECO:0000313" key="7">
    <source>
        <dbReference type="Proteomes" id="UP001055439"/>
    </source>
</evidence>
<feature type="signal peptide" evidence="5">
    <location>
        <begin position="1"/>
        <end position="24"/>
    </location>
</feature>
<keyword evidence="3 4" id="KW-0413">Isomerase</keyword>
<dbReference type="GO" id="GO:0008652">
    <property type="term" value="P:amino acid biosynthetic process"/>
    <property type="evidence" value="ECO:0007669"/>
    <property type="project" value="UniProtKB-KW"/>
</dbReference>
<dbReference type="GO" id="GO:0009073">
    <property type="term" value="P:aromatic amino acid family biosynthetic process"/>
    <property type="evidence" value="ECO:0007669"/>
    <property type="project" value="UniProtKB-UniRule"/>
</dbReference>
<proteinExistence type="predicted"/>
<dbReference type="InterPro" id="IPR008238">
    <property type="entry name" value="Chorismate_mutase_AroQ_euk"/>
</dbReference>
<gene>
    <name evidence="6" type="ORF">MUK42_07262</name>
</gene>
<keyword evidence="7" id="KW-1185">Reference proteome</keyword>
<feature type="chain" id="PRO_5038899566" description="Chorismate mutase" evidence="5">
    <location>
        <begin position="25"/>
        <end position="308"/>
    </location>
</feature>
<accession>A0A9E7HR88</accession>
<name>A0A9E7HR88_9LILI</name>
<dbReference type="GO" id="GO:0046417">
    <property type="term" value="P:chorismate metabolic process"/>
    <property type="evidence" value="ECO:0007669"/>
    <property type="project" value="InterPro"/>
</dbReference>
<evidence type="ECO:0000256" key="4">
    <source>
        <dbReference type="PIRNR" id="PIRNR017318"/>
    </source>
</evidence>
<dbReference type="EMBL" id="CP097510">
    <property type="protein sequence ID" value="URE34542.1"/>
    <property type="molecule type" value="Genomic_DNA"/>
</dbReference>
<keyword evidence="4" id="KW-0057">Aromatic amino acid biosynthesis</keyword>
<evidence type="ECO:0000256" key="3">
    <source>
        <dbReference type="ARBA" id="ARBA00023235"/>
    </source>
</evidence>
<dbReference type="OrthoDB" id="191918at2759"/>
<organism evidence="6 7">
    <name type="scientific">Musa troglodytarum</name>
    <name type="common">fe'i banana</name>
    <dbReference type="NCBI Taxonomy" id="320322"/>
    <lineage>
        <taxon>Eukaryota</taxon>
        <taxon>Viridiplantae</taxon>
        <taxon>Streptophyta</taxon>
        <taxon>Embryophyta</taxon>
        <taxon>Tracheophyta</taxon>
        <taxon>Spermatophyta</taxon>
        <taxon>Magnoliopsida</taxon>
        <taxon>Liliopsida</taxon>
        <taxon>Zingiberales</taxon>
        <taxon>Musaceae</taxon>
        <taxon>Musa</taxon>
    </lineage>
</organism>
<dbReference type="Proteomes" id="UP001055439">
    <property type="component" value="Chromosome 8"/>
</dbReference>
<evidence type="ECO:0000313" key="6">
    <source>
        <dbReference type="EMBL" id="URE34542.1"/>
    </source>
</evidence>
<keyword evidence="4" id="KW-0028">Amino-acid biosynthesis</keyword>
<dbReference type="GO" id="GO:0005737">
    <property type="term" value="C:cytoplasm"/>
    <property type="evidence" value="ECO:0007669"/>
    <property type="project" value="TreeGrafter"/>
</dbReference>